<proteinExistence type="predicted"/>
<dbReference type="AlphaFoldDB" id="A0AAJ1R089"/>
<evidence type="ECO:0000313" key="2">
    <source>
        <dbReference type="Proteomes" id="UP001228636"/>
    </source>
</evidence>
<dbReference type="RefSeq" id="WP_261972805.1">
    <property type="nucleotide sequence ID" value="NZ_CP103460.1"/>
</dbReference>
<evidence type="ECO:0000313" key="1">
    <source>
        <dbReference type="EMBL" id="MDN3621325.1"/>
    </source>
</evidence>
<organism evidence="1 2">
    <name type="scientific">Polaribacter sejongensis</name>
    <dbReference type="NCBI Taxonomy" id="985043"/>
    <lineage>
        <taxon>Bacteria</taxon>
        <taxon>Pseudomonadati</taxon>
        <taxon>Bacteroidota</taxon>
        <taxon>Flavobacteriia</taxon>
        <taxon>Flavobacteriales</taxon>
        <taxon>Flavobacteriaceae</taxon>
    </lineage>
</organism>
<protein>
    <submittedName>
        <fullName evidence="1">Uncharacterized protein</fullName>
    </submittedName>
</protein>
<reference evidence="1 2" key="1">
    <citation type="journal article" date="2014" name="Int. J. Syst. Evol. Microbiol.">
        <title>Complete genome sequence of Corynebacterium casei LMG S-19264T (=DSM 44701T), isolated from a smear-ripened cheese.</title>
        <authorList>
            <consortium name="US DOE Joint Genome Institute (JGI-PGF)"/>
            <person name="Walter F."/>
            <person name="Albersmeier A."/>
            <person name="Kalinowski J."/>
            <person name="Ruckert C."/>
        </authorList>
    </citation>
    <scope>NUCLEOTIDE SEQUENCE [LARGE SCALE GENOMIC DNA]</scope>
    <source>
        <strain evidence="1 2">CECT 8670</strain>
    </source>
</reference>
<accession>A0AAJ1R089</accession>
<sequence length="66" mass="7797">MKKVIRYDLIGSYKKEIKLHPQKQVESLGIEVHRYRGEPIGDCIFMLVSNLPLNLPEYIELSDYKF</sequence>
<comment type="caution">
    <text evidence="1">The sequence shown here is derived from an EMBL/GenBank/DDBJ whole genome shotgun (WGS) entry which is preliminary data.</text>
</comment>
<dbReference type="EMBL" id="JAUFQH010000022">
    <property type="protein sequence ID" value="MDN3621325.1"/>
    <property type="molecule type" value="Genomic_DNA"/>
</dbReference>
<gene>
    <name evidence="1" type="ORF">QWY81_17795</name>
</gene>
<name>A0AAJ1R089_9FLAO</name>
<dbReference type="Proteomes" id="UP001228636">
    <property type="component" value="Unassembled WGS sequence"/>
</dbReference>